<dbReference type="InterPro" id="IPR012336">
    <property type="entry name" value="Thioredoxin-like_fold"/>
</dbReference>
<dbReference type="InterPro" id="IPR036249">
    <property type="entry name" value="Thioredoxin-like_sf"/>
</dbReference>
<organism evidence="2 3">
    <name type="scientific">Metabacillus herbersteinensis</name>
    <dbReference type="NCBI Taxonomy" id="283816"/>
    <lineage>
        <taxon>Bacteria</taxon>
        <taxon>Bacillati</taxon>
        <taxon>Bacillota</taxon>
        <taxon>Bacilli</taxon>
        <taxon>Bacillales</taxon>
        <taxon>Bacillaceae</taxon>
        <taxon>Metabacillus</taxon>
    </lineage>
</organism>
<dbReference type="RefSeq" id="WP_378939487.1">
    <property type="nucleotide sequence ID" value="NZ_JBHLVO010000049.1"/>
</dbReference>
<name>A0ABV6GMU0_9BACI</name>
<comment type="caution">
    <text evidence="2">The sequence shown here is derived from an EMBL/GenBank/DDBJ whole genome shotgun (WGS) entry which is preliminary data.</text>
</comment>
<keyword evidence="3" id="KW-1185">Reference proteome</keyword>
<sequence>MAKRLVEVFTAGCFVCDGVVKQIKDLACDNSEVVVYDLNKKYETNECEYKAKAYGVQAVPSVAINGKLVDCCKNNGIDIDALKAEGLGQN</sequence>
<feature type="domain" description="Thioredoxin-like fold" evidence="1">
    <location>
        <begin position="6"/>
        <end position="69"/>
    </location>
</feature>
<evidence type="ECO:0000313" key="3">
    <source>
        <dbReference type="Proteomes" id="UP001589854"/>
    </source>
</evidence>
<protein>
    <submittedName>
        <fullName evidence="2">Thioredoxin family protein</fullName>
    </submittedName>
</protein>
<accession>A0ABV6GMU0</accession>
<gene>
    <name evidence="2" type="ORF">ACFFIX_26380</name>
</gene>
<dbReference type="Gene3D" id="3.40.30.10">
    <property type="entry name" value="Glutaredoxin"/>
    <property type="match status" value="1"/>
</dbReference>
<proteinExistence type="predicted"/>
<evidence type="ECO:0000259" key="1">
    <source>
        <dbReference type="Pfam" id="PF13192"/>
    </source>
</evidence>
<dbReference type="EMBL" id="JBHLVO010000049">
    <property type="protein sequence ID" value="MFC0274840.1"/>
    <property type="molecule type" value="Genomic_DNA"/>
</dbReference>
<dbReference type="Proteomes" id="UP001589854">
    <property type="component" value="Unassembled WGS sequence"/>
</dbReference>
<dbReference type="SUPFAM" id="SSF52833">
    <property type="entry name" value="Thioredoxin-like"/>
    <property type="match status" value="1"/>
</dbReference>
<reference evidence="2 3" key="1">
    <citation type="submission" date="2024-09" db="EMBL/GenBank/DDBJ databases">
        <authorList>
            <person name="Sun Q."/>
            <person name="Mori K."/>
        </authorList>
    </citation>
    <scope>NUCLEOTIDE SEQUENCE [LARGE SCALE GENOMIC DNA]</scope>
    <source>
        <strain evidence="2 3">CCM 7228</strain>
    </source>
</reference>
<evidence type="ECO:0000313" key="2">
    <source>
        <dbReference type="EMBL" id="MFC0274840.1"/>
    </source>
</evidence>
<dbReference type="Pfam" id="PF13192">
    <property type="entry name" value="Thioredoxin_3"/>
    <property type="match status" value="1"/>
</dbReference>